<dbReference type="InterPro" id="IPR009071">
    <property type="entry name" value="HMG_box_dom"/>
</dbReference>
<dbReference type="GO" id="GO:0000978">
    <property type="term" value="F:RNA polymerase II cis-regulatory region sequence-specific DNA binding"/>
    <property type="evidence" value="ECO:0007669"/>
    <property type="project" value="TreeGrafter"/>
</dbReference>
<reference evidence="7 8" key="1">
    <citation type="submission" date="2019-01" db="EMBL/GenBank/DDBJ databases">
        <title>Draft genome sequences of three monokaryotic isolates of the white-rot basidiomycete fungus Dichomitus squalens.</title>
        <authorList>
            <consortium name="DOE Joint Genome Institute"/>
            <person name="Lopez S.C."/>
            <person name="Andreopoulos B."/>
            <person name="Pangilinan J."/>
            <person name="Lipzen A."/>
            <person name="Riley R."/>
            <person name="Ahrendt S."/>
            <person name="Ng V."/>
            <person name="Barry K."/>
            <person name="Daum C."/>
            <person name="Grigoriev I.V."/>
            <person name="Hilden K.S."/>
            <person name="Makela M.R."/>
            <person name="de Vries R.P."/>
        </authorList>
    </citation>
    <scope>NUCLEOTIDE SEQUENCE [LARGE SCALE GENOMIC DNA]</scope>
    <source>
        <strain evidence="7 8">CBS 464.89</strain>
        <strain evidence="6">OM18370.1</strain>
    </source>
</reference>
<evidence type="ECO:0000313" key="6">
    <source>
        <dbReference type="EMBL" id="TBU26082.1"/>
    </source>
</evidence>
<dbReference type="GO" id="GO:0000122">
    <property type="term" value="P:negative regulation of transcription by RNA polymerase II"/>
    <property type="evidence" value="ECO:0007669"/>
    <property type="project" value="TreeGrafter"/>
</dbReference>
<dbReference type="SUPFAM" id="SSF47095">
    <property type="entry name" value="HMG-box"/>
    <property type="match status" value="1"/>
</dbReference>
<dbReference type="Pfam" id="PF00505">
    <property type="entry name" value="HMG_box"/>
    <property type="match status" value="1"/>
</dbReference>
<organism evidence="7 8">
    <name type="scientific">Dichomitus squalens</name>
    <dbReference type="NCBI Taxonomy" id="114155"/>
    <lineage>
        <taxon>Eukaryota</taxon>
        <taxon>Fungi</taxon>
        <taxon>Dikarya</taxon>
        <taxon>Basidiomycota</taxon>
        <taxon>Agaricomycotina</taxon>
        <taxon>Agaricomycetes</taxon>
        <taxon>Polyporales</taxon>
        <taxon>Polyporaceae</taxon>
        <taxon>Dichomitus</taxon>
    </lineage>
</organism>
<dbReference type="InterPro" id="IPR050140">
    <property type="entry name" value="SRY-related_HMG-box_TF-like"/>
</dbReference>
<dbReference type="Gene3D" id="1.10.30.10">
    <property type="entry name" value="High mobility group box domain"/>
    <property type="match status" value="1"/>
</dbReference>
<dbReference type="PANTHER" id="PTHR10270">
    <property type="entry name" value="SOX TRANSCRIPTION FACTOR"/>
    <property type="match status" value="1"/>
</dbReference>
<keyword evidence="1 3" id="KW-0238">DNA-binding</keyword>
<evidence type="ECO:0000256" key="4">
    <source>
        <dbReference type="SAM" id="MobiDB-lite"/>
    </source>
</evidence>
<gene>
    <name evidence="7" type="ORF">BD310DRAFT_789065</name>
    <name evidence="6" type="ORF">BD311DRAFT_606502</name>
</gene>
<accession>A0A4Q9NNB8</accession>
<feature type="region of interest" description="Disordered" evidence="4">
    <location>
        <begin position="61"/>
        <end position="86"/>
    </location>
</feature>
<keyword evidence="8" id="KW-1185">Reference proteome</keyword>
<keyword evidence="3" id="KW-0539">Nucleus</keyword>
<dbReference type="EMBL" id="ML143451">
    <property type="protein sequence ID" value="TBU26082.1"/>
    <property type="molecule type" value="Genomic_DNA"/>
</dbReference>
<evidence type="ECO:0000256" key="3">
    <source>
        <dbReference type="PROSITE-ProRule" id="PRU00267"/>
    </source>
</evidence>
<feature type="DNA-binding region" description="HMG box" evidence="3">
    <location>
        <begin position="4"/>
        <end position="73"/>
    </location>
</feature>
<evidence type="ECO:0000259" key="5">
    <source>
        <dbReference type="PROSITE" id="PS50118"/>
    </source>
</evidence>
<evidence type="ECO:0000256" key="1">
    <source>
        <dbReference type="ARBA" id="ARBA00023125"/>
    </source>
</evidence>
<feature type="compositionally biased region" description="Basic residues" evidence="4">
    <location>
        <begin position="76"/>
        <end position="86"/>
    </location>
</feature>
<dbReference type="CDD" id="cd01389">
    <property type="entry name" value="HMG-box_ROX1-like"/>
    <property type="match status" value="1"/>
</dbReference>
<evidence type="ECO:0000256" key="2">
    <source>
        <dbReference type="ARBA" id="ARBA00023163"/>
    </source>
</evidence>
<dbReference type="EMBL" id="ML145173">
    <property type="protein sequence ID" value="TBU55207.1"/>
    <property type="molecule type" value="Genomic_DNA"/>
</dbReference>
<dbReference type="SMART" id="SM00398">
    <property type="entry name" value="HMG"/>
    <property type="match status" value="1"/>
</dbReference>
<feature type="domain" description="HMG box" evidence="5">
    <location>
        <begin position="4"/>
        <end position="73"/>
    </location>
</feature>
<dbReference type="GO" id="GO:0005634">
    <property type="term" value="C:nucleus"/>
    <property type="evidence" value="ECO:0007669"/>
    <property type="project" value="UniProtKB-UniRule"/>
</dbReference>
<sequence>PNWAPRPPNAFILFRRTYAEKHKGEEVQLPEKLTLSKRASAAWRSLTPQEKRPWYDAAKEGAAEHMRRNPNYVYKPNKKTRSDHRR</sequence>
<dbReference type="PROSITE" id="PS50118">
    <property type="entry name" value="HMG_BOX_2"/>
    <property type="match status" value="1"/>
</dbReference>
<keyword evidence="2" id="KW-0804">Transcription</keyword>
<dbReference type="OrthoDB" id="6247875at2759"/>
<dbReference type="Proteomes" id="UP000292957">
    <property type="component" value="Unassembled WGS sequence"/>
</dbReference>
<feature type="non-terminal residue" evidence="7">
    <location>
        <position position="86"/>
    </location>
</feature>
<dbReference type="GO" id="GO:0001228">
    <property type="term" value="F:DNA-binding transcription activator activity, RNA polymerase II-specific"/>
    <property type="evidence" value="ECO:0007669"/>
    <property type="project" value="TreeGrafter"/>
</dbReference>
<dbReference type="GO" id="GO:0030154">
    <property type="term" value="P:cell differentiation"/>
    <property type="evidence" value="ECO:0007669"/>
    <property type="project" value="TreeGrafter"/>
</dbReference>
<dbReference type="OMA" id="SETDDQH"/>
<name>A0A4Q9NNB8_9APHY</name>
<proteinExistence type="predicted"/>
<evidence type="ECO:0000313" key="8">
    <source>
        <dbReference type="Proteomes" id="UP000292082"/>
    </source>
</evidence>
<dbReference type="PANTHER" id="PTHR10270:SF161">
    <property type="entry name" value="SEX-DETERMINING REGION Y PROTEIN"/>
    <property type="match status" value="1"/>
</dbReference>
<dbReference type="InterPro" id="IPR036910">
    <property type="entry name" value="HMG_box_dom_sf"/>
</dbReference>
<protein>
    <submittedName>
        <fullName evidence="7">High mobility group box domain-containing protein</fullName>
    </submittedName>
</protein>
<dbReference type="Proteomes" id="UP000292082">
    <property type="component" value="Unassembled WGS sequence"/>
</dbReference>
<feature type="non-terminal residue" evidence="7">
    <location>
        <position position="1"/>
    </location>
</feature>
<dbReference type="AlphaFoldDB" id="A0A4Q9NNB8"/>
<evidence type="ECO:0000313" key="7">
    <source>
        <dbReference type="EMBL" id="TBU55207.1"/>
    </source>
</evidence>